<keyword evidence="5" id="KW-1185">Reference proteome</keyword>
<organism evidence="4 5">
    <name type="scientific">Treponema brennaborense (strain DSM 12168 / CIP 105900 / DD5/3)</name>
    <dbReference type="NCBI Taxonomy" id="906968"/>
    <lineage>
        <taxon>Bacteria</taxon>
        <taxon>Pseudomonadati</taxon>
        <taxon>Spirochaetota</taxon>
        <taxon>Spirochaetia</taxon>
        <taxon>Spirochaetales</taxon>
        <taxon>Treponemataceae</taxon>
        <taxon>Treponema</taxon>
    </lineage>
</organism>
<dbReference type="Proteomes" id="UP000006546">
    <property type="component" value="Chromosome"/>
</dbReference>
<dbReference type="OrthoDB" id="9768685at2"/>
<accession>F4LL67</accession>
<dbReference type="InterPro" id="IPR001296">
    <property type="entry name" value="Glyco_trans_1"/>
</dbReference>
<evidence type="ECO:0000259" key="2">
    <source>
        <dbReference type="Pfam" id="PF00534"/>
    </source>
</evidence>
<dbReference type="eggNOG" id="COG0438">
    <property type="taxonomic scope" value="Bacteria"/>
</dbReference>
<dbReference type="PANTHER" id="PTHR46401:SF2">
    <property type="entry name" value="GLYCOSYLTRANSFERASE WBBK-RELATED"/>
    <property type="match status" value="1"/>
</dbReference>
<sequence>MPTLLQINTVINSGSTGHIAEELGNLVMQSGWKSYIAYGRNPRPSSSESIRIGSKWSVYSHVLITRLFDRHGFGSYFATKKLIKQIKKIKPDIIHLHNIHGYYLNIKVFFEYLKTLYIPVVWTLHDCWAFTGHCSHYTAGCCSKWQAECFECPQEKQYPKSFFDNSRKNYNDKKRLFSGIKNLTLITPSEWLAEEVGKSFLGSYAVKVIHNGIDLNVFKPSLSLKKEEPVILGVASTWTDRKGFYDFIKLSKLLKTGEQIVLIGVNEKQKAMLPQNIVGISRTENQQQLAEWYRRVVCFLNLTYEDNFPTTNIESLACGTPVITYRAGGSPEIIDENTGFVTEAGDIAAVRECITKIENAGKELYLALCRSRAVDFFDKECNFKKYIKLYNDLTL</sequence>
<dbReference type="STRING" id="906968.Trebr_2230"/>
<protein>
    <submittedName>
        <fullName evidence="4">Glycosyl transferase group 1</fullName>
    </submittedName>
</protein>
<name>F4LL67_TREBD</name>
<dbReference type="GO" id="GO:0009103">
    <property type="term" value="P:lipopolysaccharide biosynthetic process"/>
    <property type="evidence" value="ECO:0007669"/>
    <property type="project" value="TreeGrafter"/>
</dbReference>
<proteinExistence type="predicted"/>
<evidence type="ECO:0000259" key="3">
    <source>
        <dbReference type="Pfam" id="PF13439"/>
    </source>
</evidence>
<dbReference type="EMBL" id="CP002696">
    <property type="protein sequence ID" value="AEE17641.1"/>
    <property type="molecule type" value="Genomic_DNA"/>
</dbReference>
<dbReference type="SUPFAM" id="SSF53756">
    <property type="entry name" value="UDP-Glycosyltransferase/glycogen phosphorylase"/>
    <property type="match status" value="1"/>
</dbReference>
<dbReference type="AlphaFoldDB" id="F4LL67"/>
<evidence type="ECO:0000313" key="4">
    <source>
        <dbReference type="EMBL" id="AEE17641.1"/>
    </source>
</evidence>
<dbReference type="GO" id="GO:0016757">
    <property type="term" value="F:glycosyltransferase activity"/>
    <property type="evidence" value="ECO:0007669"/>
    <property type="project" value="InterPro"/>
</dbReference>
<dbReference type="Pfam" id="PF00534">
    <property type="entry name" value="Glycos_transf_1"/>
    <property type="match status" value="1"/>
</dbReference>
<gene>
    <name evidence="4" type="ordered locus">Trebr_2230</name>
</gene>
<keyword evidence="1 4" id="KW-0808">Transferase</keyword>
<dbReference type="KEGG" id="tbe:Trebr_2230"/>
<feature type="domain" description="Glycosyl transferase family 1" evidence="2">
    <location>
        <begin position="224"/>
        <end position="361"/>
    </location>
</feature>
<dbReference type="InterPro" id="IPR028098">
    <property type="entry name" value="Glyco_trans_4-like_N"/>
</dbReference>
<dbReference type="HOGENOM" id="CLU_009583_28_3_12"/>
<evidence type="ECO:0000313" key="5">
    <source>
        <dbReference type="Proteomes" id="UP000006546"/>
    </source>
</evidence>
<feature type="domain" description="Glycosyltransferase subfamily 4-like N-terminal" evidence="3">
    <location>
        <begin position="28"/>
        <end position="216"/>
    </location>
</feature>
<reference evidence="5" key="1">
    <citation type="submission" date="2011-04" db="EMBL/GenBank/DDBJ databases">
        <title>The complete genome of Treponema brennaborense DSM 12168.</title>
        <authorList>
            <person name="Lucas S."/>
            <person name="Han J."/>
            <person name="Lapidus A."/>
            <person name="Bruce D."/>
            <person name="Goodwin L."/>
            <person name="Pitluck S."/>
            <person name="Peters L."/>
            <person name="Kyrpides N."/>
            <person name="Mavromatis K."/>
            <person name="Ivanova N."/>
            <person name="Mikhailova N."/>
            <person name="Pagani I."/>
            <person name="Teshima H."/>
            <person name="Detter J.C."/>
            <person name="Tapia R."/>
            <person name="Han C."/>
            <person name="Land M."/>
            <person name="Hauser L."/>
            <person name="Markowitz V."/>
            <person name="Cheng J.-F."/>
            <person name="Hugenholtz P."/>
            <person name="Woyke T."/>
            <person name="Wu D."/>
            <person name="Gronow S."/>
            <person name="Wellnitz S."/>
            <person name="Brambilla E."/>
            <person name="Klenk H.-P."/>
            <person name="Eisen J.A."/>
        </authorList>
    </citation>
    <scope>NUCLEOTIDE SEQUENCE [LARGE SCALE GENOMIC DNA]</scope>
    <source>
        <strain evidence="5">DSM 12168 / CIP 105900 / DD5/3</strain>
    </source>
</reference>
<evidence type="ECO:0000256" key="1">
    <source>
        <dbReference type="ARBA" id="ARBA00022679"/>
    </source>
</evidence>
<dbReference type="PANTHER" id="PTHR46401">
    <property type="entry name" value="GLYCOSYLTRANSFERASE WBBK-RELATED"/>
    <property type="match status" value="1"/>
</dbReference>
<dbReference type="Gene3D" id="3.40.50.2000">
    <property type="entry name" value="Glycogen Phosphorylase B"/>
    <property type="match status" value="2"/>
</dbReference>
<dbReference type="RefSeq" id="WP_013759343.1">
    <property type="nucleotide sequence ID" value="NC_015500.1"/>
</dbReference>
<dbReference type="Pfam" id="PF13439">
    <property type="entry name" value="Glyco_transf_4"/>
    <property type="match status" value="1"/>
</dbReference>